<feature type="compositionally biased region" description="Polar residues" evidence="1">
    <location>
        <begin position="460"/>
        <end position="469"/>
    </location>
</feature>
<dbReference type="EMBL" id="JAACJM010000089">
    <property type="protein sequence ID" value="KAF5347831.1"/>
    <property type="molecule type" value="Genomic_DNA"/>
</dbReference>
<dbReference type="InterPro" id="IPR011990">
    <property type="entry name" value="TPR-like_helical_dom_sf"/>
</dbReference>
<comment type="caution">
    <text evidence="2">The sequence shown here is derived from an EMBL/GenBank/DDBJ whole genome shotgun (WGS) entry which is preliminary data.</text>
</comment>
<dbReference type="SUPFAM" id="SSF48452">
    <property type="entry name" value="TPR-like"/>
    <property type="match status" value="1"/>
</dbReference>
<dbReference type="GO" id="GO:0005634">
    <property type="term" value="C:nucleus"/>
    <property type="evidence" value="ECO:0007669"/>
    <property type="project" value="TreeGrafter"/>
</dbReference>
<gene>
    <name evidence="2" type="ORF">D9758_013828</name>
</gene>
<evidence type="ECO:0000313" key="2">
    <source>
        <dbReference type="EMBL" id="KAF5347831.1"/>
    </source>
</evidence>
<accession>A0A8H5FSS9</accession>
<dbReference type="InterPro" id="IPR019412">
    <property type="entry name" value="IML2/TPR_39"/>
</dbReference>
<dbReference type="GO" id="GO:0005829">
    <property type="term" value="C:cytosol"/>
    <property type="evidence" value="ECO:0007669"/>
    <property type="project" value="TreeGrafter"/>
</dbReference>
<feature type="region of interest" description="Disordered" evidence="1">
    <location>
        <begin position="1"/>
        <end position="75"/>
    </location>
</feature>
<protein>
    <recommendedName>
        <fullName evidence="4">Tetratricopeptide repeat protein 39B</fullName>
    </recommendedName>
</protein>
<feature type="region of interest" description="Disordered" evidence="1">
    <location>
        <begin position="459"/>
        <end position="484"/>
    </location>
</feature>
<dbReference type="PANTHER" id="PTHR31859:SF1">
    <property type="entry name" value="TETRATRICOPEPTIDE REPEAT PROTEIN 39C"/>
    <property type="match status" value="1"/>
</dbReference>
<evidence type="ECO:0000256" key="1">
    <source>
        <dbReference type="SAM" id="MobiDB-lite"/>
    </source>
</evidence>
<reference evidence="2 3" key="1">
    <citation type="journal article" date="2020" name="ISME J.">
        <title>Uncovering the hidden diversity of litter-decomposition mechanisms in mushroom-forming fungi.</title>
        <authorList>
            <person name="Floudas D."/>
            <person name="Bentzer J."/>
            <person name="Ahren D."/>
            <person name="Johansson T."/>
            <person name="Persson P."/>
            <person name="Tunlid A."/>
        </authorList>
    </citation>
    <scope>NUCLEOTIDE SEQUENCE [LARGE SCALE GENOMIC DNA]</scope>
    <source>
        <strain evidence="2 3">CBS 291.85</strain>
    </source>
</reference>
<dbReference type="OrthoDB" id="43460at2759"/>
<dbReference type="PANTHER" id="PTHR31859">
    <property type="entry name" value="TETRATRICOPEPTIDE REPEAT PROTEIN 39 FAMILY MEMBER"/>
    <property type="match status" value="1"/>
</dbReference>
<keyword evidence="3" id="KW-1185">Reference proteome</keyword>
<sequence length="741" mass="82686">MNSQTTLSSDPISLVDSSADTSPDPTHMSLNNGTSTPATSTDNSRAEGSFKEQERSSWTSKYTSPPSVKEPYDPVEALDDLPGISYALETFLSSKMVECEDYCNKSDETKQRLYFATGYGLIQCVKGLMSYEDEDLLSGIDHTKQGNLVATKHRKNAGSIASRLAGYVFHSHGVGWIKSMTDVERHAELVYAESLFEKALLGIVYSGDWLAFIKEALNMRTTITIYRTLYKYINTMDAESLARGGPAEDPSIDVHFRSGVYLGAGMSTLILSLLPQKLLTIVELFGYKGDRKEALALLCRAGGWSHDSDQPAISTAEEGVRRSICDMALLIFHLVLSSFTFDGVDVTMAQKIIDWNLKRYPDGVFFLFGAGRSSLVRSQPRRAISFYRRAMEVQSQYRNLHHISFWEIAIATLALWDLNESLESWRVLEGEATWSKAIYSYGMAVCLLELAEMMDRGDTNADTNSISNSEKSKHPPLSSKEMRDQATKLMERVPSLRQKIAGKSIPLEFQFPCIHTSPPITILTLLIHVSYPILSYIPQKLVARKARKFISQGGRLALPALELAYLFLAIAHAPRKTVTEAKMLKEVRRTLDVIDKAGGDPKKYEGGKGYWDDLCMAKFLEGICLRYIAYPDPDAELDASETPTMSQEEAAQASEKAFNEVLKNGPKIELDHFLVYHAHYELGRLLACRGDIDSAKTHFDLVLSGKYLEVGPSGRKGRYSLENALHLRTHAAVEALHQKRL</sequence>
<dbReference type="Proteomes" id="UP000559256">
    <property type="component" value="Unassembled WGS sequence"/>
</dbReference>
<feature type="compositionally biased region" description="Polar residues" evidence="1">
    <location>
        <begin position="56"/>
        <end position="66"/>
    </location>
</feature>
<proteinExistence type="predicted"/>
<dbReference type="GO" id="GO:0005741">
    <property type="term" value="C:mitochondrial outer membrane"/>
    <property type="evidence" value="ECO:0007669"/>
    <property type="project" value="TreeGrafter"/>
</dbReference>
<evidence type="ECO:0000313" key="3">
    <source>
        <dbReference type="Proteomes" id="UP000559256"/>
    </source>
</evidence>
<organism evidence="2 3">
    <name type="scientific">Tetrapyrgos nigripes</name>
    <dbReference type="NCBI Taxonomy" id="182062"/>
    <lineage>
        <taxon>Eukaryota</taxon>
        <taxon>Fungi</taxon>
        <taxon>Dikarya</taxon>
        <taxon>Basidiomycota</taxon>
        <taxon>Agaricomycotina</taxon>
        <taxon>Agaricomycetes</taxon>
        <taxon>Agaricomycetidae</taxon>
        <taxon>Agaricales</taxon>
        <taxon>Marasmiineae</taxon>
        <taxon>Marasmiaceae</taxon>
        <taxon>Tetrapyrgos</taxon>
    </lineage>
</organism>
<dbReference type="Pfam" id="PF10300">
    <property type="entry name" value="Iml2-TPR_39"/>
    <property type="match status" value="1"/>
</dbReference>
<evidence type="ECO:0008006" key="4">
    <source>
        <dbReference type="Google" id="ProtNLM"/>
    </source>
</evidence>
<feature type="compositionally biased region" description="Basic and acidic residues" evidence="1">
    <location>
        <begin position="44"/>
        <end position="55"/>
    </location>
</feature>
<feature type="compositionally biased region" description="Polar residues" evidence="1">
    <location>
        <begin position="1"/>
        <end position="43"/>
    </location>
</feature>
<dbReference type="AlphaFoldDB" id="A0A8H5FSS9"/>
<name>A0A8H5FSS9_9AGAR</name>